<feature type="binding site" evidence="4 5">
    <location>
        <position position="147"/>
    </location>
    <ligand>
        <name>Zn(2+)</name>
        <dbReference type="ChEBI" id="CHEBI:29105"/>
    </ligand>
</feature>
<comment type="cofactor">
    <cofactor evidence="4">
        <name>Zn(2+)</name>
        <dbReference type="ChEBI" id="CHEBI:29105"/>
    </cofactor>
    <text evidence="4">Binds 1 zinc ion per subunit.</text>
</comment>
<dbReference type="Proteomes" id="UP000186469">
    <property type="component" value="Unassembled WGS sequence"/>
</dbReference>
<keyword evidence="2 4" id="KW-0808">Transferase</keyword>
<evidence type="ECO:0000256" key="1">
    <source>
        <dbReference type="ARBA" id="ARBA00022490"/>
    </source>
</evidence>
<feature type="binding site" evidence="4">
    <location>
        <position position="102"/>
    </location>
    <ligand>
        <name>nicotinamide</name>
        <dbReference type="ChEBI" id="CHEBI:17154"/>
    </ligand>
</feature>
<dbReference type="GO" id="GO:0070403">
    <property type="term" value="F:NAD+ binding"/>
    <property type="evidence" value="ECO:0007669"/>
    <property type="project" value="UniProtKB-UniRule"/>
</dbReference>
<feature type="binding site" evidence="4">
    <location>
        <position position="103"/>
    </location>
    <ligand>
        <name>NAD(+)</name>
        <dbReference type="ChEBI" id="CHEBI:57540"/>
    </ligand>
</feature>
<dbReference type="Pfam" id="PF02146">
    <property type="entry name" value="SIR2"/>
    <property type="match status" value="1"/>
</dbReference>
<feature type="binding site" evidence="4">
    <location>
        <position position="228"/>
    </location>
    <ligand>
        <name>NAD(+)</name>
        <dbReference type="ChEBI" id="CHEBI:57540"/>
    </ligand>
</feature>
<feature type="binding site" evidence="4 5">
    <location>
        <position position="129"/>
    </location>
    <ligand>
        <name>Zn(2+)</name>
        <dbReference type="ChEBI" id="CHEBI:29105"/>
    </ligand>
</feature>
<reference evidence="7 8" key="1">
    <citation type="submission" date="2016-12" db="EMBL/GenBank/DDBJ databases">
        <authorList>
            <person name="Song W.-J."/>
            <person name="Kurnit D.M."/>
        </authorList>
    </citation>
    <scope>NUCLEOTIDE SEQUENCE [LARGE SCALE GENOMIC DNA]</scope>
    <source>
        <strain evidence="7 8">DSM 11393</strain>
    </source>
</reference>
<dbReference type="NCBIfam" id="NF001752">
    <property type="entry name" value="PRK00481.1-1"/>
    <property type="match status" value="1"/>
</dbReference>
<feature type="binding site" evidence="4">
    <location>
        <position position="33"/>
    </location>
    <ligand>
        <name>NAD(+)</name>
        <dbReference type="ChEBI" id="CHEBI:57540"/>
    </ligand>
</feature>
<dbReference type="SUPFAM" id="SSF52467">
    <property type="entry name" value="DHS-like NAD/FAD-binding domain"/>
    <property type="match status" value="1"/>
</dbReference>
<dbReference type="STRING" id="1121455.SAMN02745728_01486"/>
<dbReference type="HAMAP" id="MF_01968">
    <property type="entry name" value="Sirtuin_ClassU"/>
    <property type="match status" value="1"/>
</dbReference>
<evidence type="ECO:0000259" key="6">
    <source>
        <dbReference type="PROSITE" id="PS50305"/>
    </source>
</evidence>
<dbReference type="InterPro" id="IPR026590">
    <property type="entry name" value="Ssirtuin_cat_dom"/>
</dbReference>
<feature type="binding site" evidence="4 5">
    <location>
        <position position="149"/>
    </location>
    <ligand>
        <name>Zn(2+)</name>
        <dbReference type="ChEBI" id="CHEBI:29105"/>
    </ligand>
</feature>
<feature type="binding site" evidence="4">
    <location>
        <position position="187"/>
    </location>
    <ligand>
        <name>NAD(+)</name>
        <dbReference type="ChEBI" id="CHEBI:57540"/>
    </ligand>
</feature>
<dbReference type="GO" id="GO:0005737">
    <property type="term" value="C:cytoplasm"/>
    <property type="evidence" value="ECO:0007669"/>
    <property type="project" value="UniProtKB-SubCell"/>
</dbReference>
<keyword evidence="8" id="KW-1185">Reference proteome</keyword>
<dbReference type="Gene3D" id="3.40.50.1220">
    <property type="entry name" value="TPP-binding domain"/>
    <property type="match status" value="1"/>
</dbReference>
<dbReference type="RefSeq" id="WP_072697176.1">
    <property type="nucleotide sequence ID" value="NZ_FRDI01000006.1"/>
</dbReference>
<feature type="domain" description="Deacetylase sirtuin-type" evidence="6">
    <location>
        <begin position="1"/>
        <end position="243"/>
    </location>
</feature>
<dbReference type="InterPro" id="IPR003000">
    <property type="entry name" value="Sirtuin"/>
</dbReference>
<feature type="binding site" evidence="4">
    <location>
        <position position="25"/>
    </location>
    <ligand>
        <name>NAD(+)</name>
        <dbReference type="ChEBI" id="CHEBI:57540"/>
    </ligand>
</feature>
<keyword evidence="1 4" id="KW-0963">Cytoplasm</keyword>
<dbReference type="PANTHER" id="PTHR11085:SF4">
    <property type="entry name" value="NAD-DEPENDENT PROTEIN DEACYLASE"/>
    <property type="match status" value="1"/>
</dbReference>
<dbReference type="PROSITE" id="PS50305">
    <property type="entry name" value="SIRTUIN"/>
    <property type="match status" value="1"/>
</dbReference>
<evidence type="ECO:0000256" key="4">
    <source>
        <dbReference type="HAMAP-Rule" id="MF_01968"/>
    </source>
</evidence>
<comment type="subcellular location">
    <subcellularLocation>
        <location evidence="4">Cytoplasm</location>
    </subcellularLocation>
</comment>
<keyword evidence="4 5" id="KW-0479">Metal-binding</keyword>
<feature type="binding site" evidence="4 5">
    <location>
        <position position="126"/>
    </location>
    <ligand>
        <name>Zn(2+)</name>
        <dbReference type="ChEBI" id="CHEBI:29105"/>
    </ligand>
</feature>
<feature type="binding site" evidence="4">
    <location>
        <position position="188"/>
    </location>
    <ligand>
        <name>NAD(+)</name>
        <dbReference type="ChEBI" id="CHEBI:57540"/>
    </ligand>
</feature>
<dbReference type="GO" id="GO:0008270">
    <property type="term" value="F:zinc ion binding"/>
    <property type="evidence" value="ECO:0007669"/>
    <property type="project" value="UniProtKB-UniRule"/>
</dbReference>
<feature type="binding site" evidence="4">
    <location>
        <position position="32"/>
    </location>
    <ligand>
        <name>nicotinamide</name>
        <dbReference type="ChEBI" id="CHEBI:17154"/>
    </ligand>
</feature>
<proteinExistence type="inferred from homology"/>
<feature type="binding site" evidence="4">
    <location>
        <position position="118"/>
    </location>
    <ligand>
        <name>NAD(+)</name>
        <dbReference type="ChEBI" id="CHEBI:57540"/>
    </ligand>
</feature>
<feature type="binding site" evidence="4">
    <location>
        <position position="102"/>
    </location>
    <ligand>
        <name>NAD(+)</name>
        <dbReference type="ChEBI" id="CHEBI:57540"/>
    </ligand>
</feature>
<dbReference type="InterPro" id="IPR029035">
    <property type="entry name" value="DHS-like_NAD/FAD-binding_dom"/>
</dbReference>
<evidence type="ECO:0000313" key="8">
    <source>
        <dbReference type="Proteomes" id="UP000186469"/>
    </source>
</evidence>
<dbReference type="EC" id="2.3.1.286" evidence="4"/>
<evidence type="ECO:0000256" key="2">
    <source>
        <dbReference type="ARBA" id="ARBA00022679"/>
    </source>
</evidence>
<gene>
    <name evidence="4" type="primary">cobB</name>
    <name evidence="7" type="ORF">SAMN02745728_01486</name>
</gene>
<dbReference type="InterPro" id="IPR028628">
    <property type="entry name" value="Sirtuin_class_U"/>
</dbReference>
<dbReference type="InterPro" id="IPR026591">
    <property type="entry name" value="Sirtuin_cat_small_dom_sf"/>
</dbReference>
<feature type="active site" description="Proton acceptor" evidence="4 5">
    <location>
        <position position="118"/>
    </location>
</feature>
<evidence type="ECO:0000256" key="3">
    <source>
        <dbReference type="ARBA" id="ARBA00023027"/>
    </source>
</evidence>
<evidence type="ECO:0000256" key="5">
    <source>
        <dbReference type="PROSITE-ProRule" id="PRU00236"/>
    </source>
</evidence>
<dbReference type="EMBL" id="FRDI01000006">
    <property type="protein sequence ID" value="SHN65044.1"/>
    <property type="molecule type" value="Genomic_DNA"/>
</dbReference>
<feature type="binding site" evidence="4">
    <location>
        <position position="21"/>
    </location>
    <ligand>
        <name>NAD(+)</name>
        <dbReference type="ChEBI" id="CHEBI:57540"/>
    </ligand>
</feature>
<accession>A0A1M7T325</accession>
<dbReference type="InterPro" id="IPR050134">
    <property type="entry name" value="NAD-dep_sirtuin_deacylases"/>
</dbReference>
<evidence type="ECO:0000313" key="7">
    <source>
        <dbReference type="EMBL" id="SHN65044.1"/>
    </source>
</evidence>
<dbReference type="AlphaFoldDB" id="A0A1M7T325"/>
<protein>
    <recommendedName>
        <fullName evidence="4">NAD-dependent protein deacetylase</fullName>
        <ecNumber evidence="4">2.3.1.286</ecNumber>
    </recommendedName>
    <alternativeName>
        <fullName evidence="4">Regulatory protein SIR2 homolog</fullName>
    </alternativeName>
</protein>
<dbReference type="PANTHER" id="PTHR11085">
    <property type="entry name" value="NAD-DEPENDENT PROTEIN DEACYLASE SIRTUIN-5, MITOCHONDRIAL-RELATED"/>
    <property type="match status" value="1"/>
</dbReference>
<feature type="binding site" evidence="4">
    <location>
        <position position="103"/>
    </location>
    <ligand>
        <name>nicotinamide</name>
        <dbReference type="ChEBI" id="CHEBI:17154"/>
    </ligand>
</feature>
<keyword evidence="3 4" id="KW-0520">NAD</keyword>
<comment type="catalytic activity">
    <reaction evidence="4">
        <text>N(6)-acetyl-L-lysyl-[protein] + NAD(+) + H2O = 2''-O-acetyl-ADP-D-ribose + nicotinamide + L-lysyl-[protein]</text>
        <dbReference type="Rhea" id="RHEA:43636"/>
        <dbReference type="Rhea" id="RHEA-COMP:9752"/>
        <dbReference type="Rhea" id="RHEA-COMP:10731"/>
        <dbReference type="ChEBI" id="CHEBI:15377"/>
        <dbReference type="ChEBI" id="CHEBI:17154"/>
        <dbReference type="ChEBI" id="CHEBI:29969"/>
        <dbReference type="ChEBI" id="CHEBI:57540"/>
        <dbReference type="ChEBI" id="CHEBI:61930"/>
        <dbReference type="ChEBI" id="CHEBI:83767"/>
        <dbReference type="EC" id="2.3.1.286"/>
    </reaction>
</comment>
<sequence length="246" mass="27219">MDKSLENLIAESQKIVFFGGAGVSTESGIPDFRSVDGLYSQKYKYPPEKILSHSFFMDNTQEFYEFYKNKMICLTAKPNQAHLALATLEKLNKLTAVITQNIDGLHQLGGAENVFELHGSVQRNYCMRCNKFYDVNFILNSLDIPRCECGGIIKPDVVLYEESLDDGVVSSAIKHIKNADMLIIGGTSLGVYPAAGLIDYYHGNKLVLINKSSTPIDAQANLVINDSIGKILGEAVTSYLENQAHR</sequence>
<comment type="function">
    <text evidence="4">NAD-dependent protein deacetylase which modulates the activities of several enzymes which are inactive in their acetylated form.</text>
</comment>
<dbReference type="OrthoDB" id="9800582at2"/>
<feature type="binding site" evidence="4">
    <location>
        <position position="100"/>
    </location>
    <ligand>
        <name>NAD(+)</name>
        <dbReference type="ChEBI" id="CHEBI:57540"/>
    </ligand>
</feature>
<dbReference type="Gene3D" id="3.30.1600.10">
    <property type="entry name" value="SIR2/SIRT2 'Small Domain"/>
    <property type="match status" value="1"/>
</dbReference>
<feature type="binding site" evidence="4">
    <location>
        <position position="210"/>
    </location>
    <ligand>
        <name>NAD(+)</name>
        <dbReference type="ChEBI" id="CHEBI:57540"/>
    </ligand>
</feature>
<comment type="similarity">
    <text evidence="4">Belongs to the sirtuin family. Class U subfamily.</text>
</comment>
<comment type="caution">
    <text evidence="4">Lacks conserved residue(s) required for the propagation of feature annotation.</text>
</comment>
<name>A0A1M7T325_9BACT</name>
<feature type="binding site" evidence="4">
    <location>
        <position position="32"/>
    </location>
    <ligand>
        <name>NAD(+)</name>
        <dbReference type="ChEBI" id="CHEBI:57540"/>
    </ligand>
</feature>
<organism evidence="7 8">
    <name type="scientific">Desulfovibrio litoralis DSM 11393</name>
    <dbReference type="NCBI Taxonomy" id="1121455"/>
    <lineage>
        <taxon>Bacteria</taxon>
        <taxon>Pseudomonadati</taxon>
        <taxon>Thermodesulfobacteriota</taxon>
        <taxon>Desulfovibrionia</taxon>
        <taxon>Desulfovibrionales</taxon>
        <taxon>Desulfovibrionaceae</taxon>
        <taxon>Desulfovibrio</taxon>
    </lineage>
</organism>
<dbReference type="GO" id="GO:0017136">
    <property type="term" value="F:histone deacetylase activity, NAD-dependent"/>
    <property type="evidence" value="ECO:0007669"/>
    <property type="project" value="TreeGrafter"/>
</dbReference>
<keyword evidence="4 5" id="KW-0862">Zinc</keyword>